<dbReference type="GO" id="GO:0062129">
    <property type="term" value="C:chitin-based extracellular matrix"/>
    <property type="evidence" value="ECO:0007669"/>
    <property type="project" value="TreeGrafter"/>
</dbReference>
<dbReference type="GO" id="GO:0008010">
    <property type="term" value="F:structural constituent of chitin-based larval cuticle"/>
    <property type="evidence" value="ECO:0007669"/>
    <property type="project" value="TreeGrafter"/>
</dbReference>
<keyword evidence="5" id="KW-1185">Reference proteome</keyword>
<dbReference type="SMART" id="SM00690">
    <property type="entry name" value="DM5"/>
    <property type="match status" value="1"/>
</dbReference>
<feature type="chain" id="PRO_5042906245" description="DUF243 domain-containing protein" evidence="2">
    <location>
        <begin position="16"/>
        <end position="185"/>
    </location>
</feature>
<evidence type="ECO:0000256" key="2">
    <source>
        <dbReference type="SAM" id="SignalP"/>
    </source>
</evidence>
<name>A0AAN7V2V2_9COLE</name>
<evidence type="ECO:0000256" key="1">
    <source>
        <dbReference type="SAM" id="MobiDB-lite"/>
    </source>
</evidence>
<dbReference type="PANTHER" id="PTHR31927:SF13">
    <property type="entry name" value="TWEEDLEBETA"/>
    <property type="match status" value="1"/>
</dbReference>
<dbReference type="GO" id="GO:0040003">
    <property type="term" value="P:chitin-based cuticle development"/>
    <property type="evidence" value="ECO:0007669"/>
    <property type="project" value="TreeGrafter"/>
</dbReference>
<organism evidence="4 5">
    <name type="scientific">Pyrocoelia pectoralis</name>
    <dbReference type="NCBI Taxonomy" id="417401"/>
    <lineage>
        <taxon>Eukaryota</taxon>
        <taxon>Metazoa</taxon>
        <taxon>Ecdysozoa</taxon>
        <taxon>Arthropoda</taxon>
        <taxon>Hexapoda</taxon>
        <taxon>Insecta</taxon>
        <taxon>Pterygota</taxon>
        <taxon>Neoptera</taxon>
        <taxon>Endopterygota</taxon>
        <taxon>Coleoptera</taxon>
        <taxon>Polyphaga</taxon>
        <taxon>Elateriformia</taxon>
        <taxon>Elateroidea</taxon>
        <taxon>Lampyridae</taxon>
        <taxon>Lampyrinae</taxon>
        <taxon>Pyrocoelia</taxon>
    </lineage>
</organism>
<feature type="domain" description="DUF243" evidence="3">
    <location>
        <begin position="55"/>
        <end position="154"/>
    </location>
</feature>
<reference evidence="4 5" key="1">
    <citation type="journal article" date="2024" name="Insects">
        <title>An Improved Chromosome-Level Genome Assembly of the Firefly Pyrocoelia pectoralis.</title>
        <authorList>
            <person name="Fu X."/>
            <person name="Meyer-Rochow V.B."/>
            <person name="Ballantyne L."/>
            <person name="Zhu X."/>
        </authorList>
    </citation>
    <scope>NUCLEOTIDE SEQUENCE [LARGE SCALE GENOMIC DNA]</scope>
    <source>
        <strain evidence="4">XCY_ONT2</strain>
    </source>
</reference>
<accession>A0AAN7V2V2</accession>
<dbReference type="AlphaFoldDB" id="A0AAN7V2V2"/>
<sequence>MRLLVVTLFFVAVQCRPSPEAGYSSIGSSYSASPSGPSSSYGAPSSQYGAPAQQPIVHKHVYVHVPPPENEYQAPRKTIPVAPAQKHYKIIFIKAPTPPTPTAPVIPLQPQNEEKTLVYVLVKKPEEAPEINIPTPAPTQPSKPEVYFIRYKTQKQEGGGGYPDSGVPQNQYGAPSVPSSEYGAL</sequence>
<evidence type="ECO:0000313" key="5">
    <source>
        <dbReference type="Proteomes" id="UP001329430"/>
    </source>
</evidence>
<dbReference type="Pfam" id="PF03103">
    <property type="entry name" value="DUF243"/>
    <property type="match status" value="1"/>
</dbReference>
<evidence type="ECO:0000259" key="3">
    <source>
        <dbReference type="SMART" id="SM00690"/>
    </source>
</evidence>
<keyword evidence="2" id="KW-0732">Signal</keyword>
<feature type="region of interest" description="Disordered" evidence="1">
    <location>
        <begin position="150"/>
        <end position="185"/>
    </location>
</feature>
<gene>
    <name evidence="4" type="ORF">RI129_012481</name>
</gene>
<dbReference type="Proteomes" id="UP001329430">
    <property type="component" value="Chromosome 10"/>
</dbReference>
<dbReference type="EMBL" id="JAVRBK010000010">
    <property type="protein sequence ID" value="KAK5638186.1"/>
    <property type="molecule type" value="Genomic_DNA"/>
</dbReference>
<evidence type="ECO:0000313" key="4">
    <source>
        <dbReference type="EMBL" id="KAK5638186.1"/>
    </source>
</evidence>
<protein>
    <recommendedName>
        <fullName evidence="3">DUF243 domain-containing protein</fullName>
    </recommendedName>
</protein>
<feature type="signal peptide" evidence="2">
    <location>
        <begin position="1"/>
        <end position="15"/>
    </location>
</feature>
<dbReference type="InterPro" id="IPR004145">
    <property type="entry name" value="DUF243"/>
</dbReference>
<comment type="caution">
    <text evidence="4">The sequence shown here is derived from an EMBL/GenBank/DDBJ whole genome shotgun (WGS) entry which is preliminary data.</text>
</comment>
<feature type="compositionally biased region" description="Polar residues" evidence="1">
    <location>
        <begin position="167"/>
        <end position="179"/>
    </location>
</feature>
<proteinExistence type="predicted"/>
<dbReference type="PANTHER" id="PTHR31927">
    <property type="entry name" value="FI07246P-RELATED-RELATED"/>
    <property type="match status" value="1"/>
</dbReference>